<keyword evidence="1" id="KW-0732">Signal</keyword>
<dbReference type="RefSeq" id="WP_131449649.1">
    <property type="nucleotide sequence ID" value="NZ_SJZI01000043.1"/>
</dbReference>
<sequence length="173" mass="18948">MKPFLLLPLFLLLSFSRPADPVIVDKAFSIEMPEGNEVSNLLLDVVKKSNTGAIHAGIVVVGGKRTPFLVTRYTYDKPVTAKDALAIAAGHKASDESYTMKEARPYSVNGHTLYRKISVLHFEGGQDVSSDMYYVVRDGKARDAYELKVSCDPASESAAIALLEKVTLSLHFL</sequence>
<feature type="signal peptide" evidence="1">
    <location>
        <begin position="1"/>
        <end position="19"/>
    </location>
</feature>
<organism evidence="2 3">
    <name type="scientific">Flaviaesturariibacter flavus</name>
    <dbReference type="NCBI Taxonomy" id="2502780"/>
    <lineage>
        <taxon>Bacteria</taxon>
        <taxon>Pseudomonadati</taxon>
        <taxon>Bacteroidota</taxon>
        <taxon>Chitinophagia</taxon>
        <taxon>Chitinophagales</taxon>
        <taxon>Chitinophagaceae</taxon>
        <taxon>Flaviaestuariibacter</taxon>
    </lineage>
</organism>
<dbReference type="EMBL" id="SJZI01000043">
    <property type="protein sequence ID" value="TCJ13742.1"/>
    <property type="molecule type" value="Genomic_DNA"/>
</dbReference>
<evidence type="ECO:0008006" key="4">
    <source>
        <dbReference type="Google" id="ProtNLM"/>
    </source>
</evidence>
<evidence type="ECO:0000256" key="1">
    <source>
        <dbReference type="SAM" id="SignalP"/>
    </source>
</evidence>
<comment type="caution">
    <text evidence="2">The sequence shown here is derived from an EMBL/GenBank/DDBJ whole genome shotgun (WGS) entry which is preliminary data.</text>
</comment>
<name>A0A4V2NVJ8_9BACT</name>
<evidence type="ECO:0000313" key="2">
    <source>
        <dbReference type="EMBL" id="TCJ13742.1"/>
    </source>
</evidence>
<evidence type="ECO:0000313" key="3">
    <source>
        <dbReference type="Proteomes" id="UP000295334"/>
    </source>
</evidence>
<keyword evidence="3" id="KW-1185">Reference proteome</keyword>
<dbReference type="Proteomes" id="UP000295334">
    <property type="component" value="Unassembled WGS sequence"/>
</dbReference>
<protein>
    <recommendedName>
        <fullName evidence="4">DUF1795 domain-containing protein</fullName>
    </recommendedName>
</protein>
<dbReference type="AlphaFoldDB" id="A0A4V2NVJ8"/>
<reference evidence="2 3" key="1">
    <citation type="submission" date="2019-03" db="EMBL/GenBank/DDBJ databases">
        <authorList>
            <person name="Kim M.K.M."/>
        </authorList>
    </citation>
    <scope>NUCLEOTIDE SEQUENCE [LARGE SCALE GENOMIC DNA]</scope>
    <source>
        <strain evidence="2 3">17J68-12</strain>
    </source>
</reference>
<feature type="chain" id="PRO_5020822824" description="DUF1795 domain-containing protein" evidence="1">
    <location>
        <begin position="20"/>
        <end position="173"/>
    </location>
</feature>
<accession>A0A4V2NVJ8</accession>
<proteinExistence type="predicted"/>
<gene>
    <name evidence="2" type="ORF">EPD60_11635</name>
</gene>